<reference evidence="2" key="2">
    <citation type="submission" date="2020-11" db="EMBL/GenBank/DDBJ databases">
        <authorList>
            <person name="Cecchin M."/>
            <person name="Marcolungo L."/>
            <person name="Rossato M."/>
            <person name="Girolomoni L."/>
            <person name="Cosentino E."/>
            <person name="Cuine S."/>
            <person name="Li-Beisson Y."/>
            <person name="Delledonne M."/>
            <person name="Ballottari M."/>
        </authorList>
    </citation>
    <scope>NUCLEOTIDE SEQUENCE</scope>
    <source>
        <strain evidence="2">211/11P</strain>
        <tissue evidence="2">Whole cell</tissue>
    </source>
</reference>
<name>A0A9D4YZ62_CHLVU</name>
<sequence length="123" mass="14045">MVADKIREVKKKLQGPHTDDLPGPSMETEYADYYKTYFPEGGNEPEAQPTTEPTTEPEQPDDTIYEPEDPDQPDDTTYEPEPETEPETQAKPESELEVYEPYNDVTTSYTGPQDDASTMQDYR</sequence>
<protein>
    <submittedName>
        <fullName evidence="2">Uncharacterized protein</fullName>
    </submittedName>
</protein>
<comment type="caution">
    <text evidence="2">The sequence shown here is derived from an EMBL/GenBank/DDBJ whole genome shotgun (WGS) entry which is preliminary data.</text>
</comment>
<feature type="compositionally biased region" description="Acidic residues" evidence="1">
    <location>
        <begin position="58"/>
        <end position="86"/>
    </location>
</feature>
<feature type="compositionally biased region" description="Polar residues" evidence="1">
    <location>
        <begin position="104"/>
        <end position="123"/>
    </location>
</feature>
<proteinExistence type="predicted"/>
<feature type="compositionally biased region" description="Low complexity" evidence="1">
    <location>
        <begin position="44"/>
        <end position="57"/>
    </location>
</feature>
<dbReference type="AlphaFoldDB" id="A0A9D4YZ62"/>
<dbReference type="EMBL" id="SIDB01000003">
    <property type="protein sequence ID" value="KAI3434438.1"/>
    <property type="molecule type" value="Genomic_DNA"/>
</dbReference>
<evidence type="ECO:0000313" key="2">
    <source>
        <dbReference type="EMBL" id="KAI3434438.1"/>
    </source>
</evidence>
<keyword evidence="3" id="KW-1185">Reference proteome</keyword>
<gene>
    <name evidence="2" type="ORF">D9Q98_002515</name>
</gene>
<evidence type="ECO:0000313" key="3">
    <source>
        <dbReference type="Proteomes" id="UP001055712"/>
    </source>
</evidence>
<evidence type="ECO:0000256" key="1">
    <source>
        <dbReference type="SAM" id="MobiDB-lite"/>
    </source>
</evidence>
<dbReference type="Proteomes" id="UP001055712">
    <property type="component" value="Unassembled WGS sequence"/>
</dbReference>
<organism evidence="2 3">
    <name type="scientific">Chlorella vulgaris</name>
    <name type="common">Green alga</name>
    <dbReference type="NCBI Taxonomy" id="3077"/>
    <lineage>
        <taxon>Eukaryota</taxon>
        <taxon>Viridiplantae</taxon>
        <taxon>Chlorophyta</taxon>
        <taxon>core chlorophytes</taxon>
        <taxon>Trebouxiophyceae</taxon>
        <taxon>Chlorellales</taxon>
        <taxon>Chlorellaceae</taxon>
        <taxon>Chlorella clade</taxon>
        <taxon>Chlorella</taxon>
    </lineage>
</organism>
<accession>A0A9D4YZ62</accession>
<feature type="region of interest" description="Disordered" evidence="1">
    <location>
        <begin position="1"/>
        <end position="123"/>
    </location>
</feature>
<reference evidence="2" key="1">
    <citation type="journal article" date="2019" name="Plant J.">
        <title>Chlorella vulgaris genome assembly and annotation reveals the molecular basis for metabolic acclimation to high light conditions.</title>
        <authorList>
            <person name="Cecchin M."/>
            <person name="Marcolungo L."/>
            <person name="Rossato M."/>
            <person name="Girolomoni L."/>
            <person name="Cosentino E."/>
            <person name="Cuine S."/>
            <person name="Li-Beisson Y."/>
            <person name="Delledonne M."/>
            <person name="Ballottari M."/>
        </authorList>
    </citation>
    <scope>NUCLEOTIDE SEQUENCE</scope>
    <source>
        <strain evidence="2">211/11P</strain>
    </source>
</reference>